<keyword evidence="3" id="KW-1185">Reference proteome</keyword>
<dbReference type="EMBL" id="AZHF01000001">
    <property type="protein sequence ID" value="OAA81119.1"/>
    <property type="molecule type" value="Genomic_DNA"/>
</dbReference>
<dbReference type="Proteomes" id="UP000076881">
    <property type="component" value="Unassembled WGS sequence"/>
</dbReference>
<protein>
    <submittedName>
        <fullName evidence="2">Uncharacterized protein</fullName>
    </submittedName>
</protein>
<name>A0A168K160_CORDF</name>
<organism evidence="2 3">
    <name type="scientific">Akanthomyces lecanii RCEF 1005</name>
    <dbReference type="NCBI Taxonomy" id="1081108"/>
    <lineage>
        <taxon>Eukaryota</taxon>
        <taxon>Fungi</taxon>
        <taxon>Dikarya</taxon>
        <taxon>Ascomycota</taxon>
        <taxon>Pezizomycotina</taxon>
        <taxon>Sordariomycetes</taxon>
        <taxon>Hypocreomycetidae</taxon>
        <taxon>Hypocreales</taxon>
        <taxon>Cordycipitaceae</taxon>
        <taxon>Akanthomyces</taxon>
        <taxon>Cordyceps confragosa</taxon>
    </lineage>
</organism>
<evidence type="ECO:0000256" key="1">
    <source>
        <dbReference type="SAM" id="MobiDB-lite"/>
    </source>
</evidence>
<evidence type="ECO:0000313" key="3">
    <source>
        <dbReference type="Proteomes" id="UP000076881"/>
    </source>
</evidence>
<proteinExistence type="predicted"/>
<accession>A0A168K160</accession>
<evidence type="ECO:0000313" key="2">
    <source>
        <dbReference type="EMBL" id="OAA81119.1"/>
    </source>
</evidence>
<comment type="caution">
    <text evidence="2">The sequence shown here is derived from an EMBL/GenBank/DDBJ whole genome shotgun (WGS) entry which is preliminary data.</text>
</comment>
<dbReference type="AlphaFoldDB" id="A0A168K160"/>
<reference evidence="2 3" key="1">
    <citation type="journal article" date="2016" name="Genome Biol. Evol.">
        <title>Divergent and convergent evolution of fungal pathogenicity.</title>
        <authorList>
            <person name="Shang Y."/>
            <person name="Xiao G."/>
            <person name="Zheng P."/>
            <person name="Cen K."/>
            <person name="Zhan S."/>
            <person name="Wang C."/>
        </authorList>
    </citation>
    <scope>NUCLEOTIDE SEQUENCE [LARGE SCALE GENOMIC DNA]</scope>
    <source>
        <strain evidence="2 3">RCEF 1005</strain>
    </source>
</reference>
<sequence length="106" mass="11185">MGSGMSLPIMVPIRIAIAGNRDKHEHFGDFDHRQPLGDSYGADYLSSGEGLKQILNRLSTSGSQKVYQAARIYNSGSIPADGNLSEGGSTSSHASDIADRLGGCVF</sequence>
<gene>
    <name evidence="2" type="ORF">LEL_00664</name>
</gene>
<dbReference type="OrthoDB" id="1193027at2759"/>
<feature type="region of interest" description="Disordered" evidence="1">
    <location>
        <begin position="77"/>
        <end position="106"/>
    </location>
</feature>